<evidence type="ECO:0000313" key="1">
    <source>
        <dbReference type="EMBL" id="QMW04727.1"/>
    </source>
</evidence>
<organism evidence="1 2">
    <name type="scientific">Spirosoma foliorum</name>
    <dbReference type="NCBI Taxonomy" id="2710596"/>
    <lineage>
        <taxon>Bacteria</taxon>
        <taxon>Pseudomonadati</taxon>
        <taxon>Bacteroidota</taxon>
        <taxon>Cytophagia</taxon>
        <taxon>Cytophagales</taxon>
        <taxon>Cytophagaceae</taxon>
        <taxon>Spirosoma</taxon>
    </lineage>
</organism>
<sequence>MVFSLPVLQHYLLTKHGILPERVDWSARLRQDLRLTDADVLRLLNDIISLRNVSISVNTTRHLTDVFDLMVFVLLRSMEELTCLSDFDLNNQSLMASDFPQFSVLACRMKAHSICRFGNKLENDL</sequence>
<reference evidence="1 2" key="1">
    <citation type="submission" date="2020-07" db="EMBL/GenBank/DDBJ databases">
        <title>Spirosoma foliorum sp. nov., isolated from the leaves on the Nejang mountain Korea, Republic of.</title>
        <authorList>
            <person name="Ho H."/>
            <person name="Lee Y.-J."/>
            <person name="Nurcahyanto D.-A."/>
            <person name="Kim S.-G."/>
        </authorList>
    </citation>
    <scope>NUCLEOTIDE SEQUENCE [LARGE SCALE GENOMIC DNA]</scope>
    <source>
        <strain evidence="1 2">PL0136</strain>
    </source>
</reference>
<name>A0A7G5H0T5_9BACT</name>
<dbReference type="AlphaFoldDB" id="A0A7G5H0T5"/>
<dbReference type="Proteomes" id="UP000515369">
    <property type="component" value="Chromosome"/>
</dbReference>
<accession>A0A7G5H0T5</accession>
<proteinExistence type="predicted"/>
<evidence type="ECO:0000313" key="2">
    <source>
        <dbReference type="Proteomes" id="UP000515369"/>
    </source>
</evidence>
<keyword evidence="2" id="KW-1185">Reference proteome</keyword>
<dbReference type="RefSeq" id="WP_182462079.1">
    <property type="nucleotide sequence ID" value="NZ_CP059732.1"/>
</dbReference>
<protein>
    <submittedName>
        <fullName evidence="1">Uncharacterized protein</fullName>
    </submittedName>
</protein>
<gene>
    <name evidence="1" type="ORF">H3H32_07305</name>
</gene>
<dbReference type="EMBL" id="CP059732">
    <property type="protein sequence ID" value="QMW04727.1"/>
    <property type="molecule type" value="Genomic_DNA"/>
</dbReference>
<dbReference type="KEGG" id="sfol:H3H32_07305"/>